<dbReference type="EC" id="2.7.7.48" evidence="7"/>
<keyword evidence="3 7" id="KW-0808">Transferase</keyword>
<evidence type="ECO:0000256" key="7">
    <source>
        <dbReference type="RuleBase" id="RU364050"/>
    </source>
</evidence>
<protein>
    <recommendedName>
        <fullName evidence="7">RNA-directed RNA polymerase</fullName>
        <ecNumber evidence="7">2.7.7.48</ecNumber>
    </recommendedName>
</protein>
<keyword evidence="5 7" id="KW-0547">Nucleotide-binding</keyword>
<dbReference type="InterPro" id="IPR001795">
    <property type="entry name" value="RNA-dir_pol_luteovirus"/>
</dbReference>
<dbReference type="Pfam" id="PF02123">
    <property type="entry name" value="RdRP_4"/>
    <property type="match status" value="1"/>
</dbReference>
<dbReference type="GO" id="GO:0006351">
    <property type="term" value="P:DNA-templated transcription"/>
    <property type="evidence" value="ECO:0007669"/>
    <property type="project" value="InterPro"/>
</dbReference>
<dbReference type="GO" id="GO:0000166">
    <property type="term" value="F:nucleotide binding"/>
    <property type="evidence" value="ECO:0007669"/>
    <property type="project" value="UniProtKB-KW"/>
</dbReference>
<keyword evidence="2 7" id="KW-0696">RNA-directed RNA polymerase</keyword>
<keyword evidence="7" id="KW-0693">Viral RNA replication</keyword>
<dbReference type="GO" id="GO:0003723">
    <property type="term" value="F:RNA binding"/>
    <property type="evidence" value="ECO:0007669"/>
    <property type="project" value="InterPro"/>
</dbReference>
<comment type="similarity">
    <text evidence="1">Belongs to the totiviridae RNA-directed RNA polymerase family.</text>
</comment>
<keyword evidence="4 7" id="KW-0548">Nucleotidyltransferase</keyword>
<dbReference type="SUPFAM" id="SSF56672">
    <property type="entry name" value="DNA/RNA polymerases"/>
    <property type="match status" value="1"/>
</dbReference>
<dbReference type="GO" id="GO:0003968">
    <property type="term" value="F:RNA-directed RNA polymerase activity"/>
    <property type="evidence" value="ECO:0007669"/>
    <property type="project" value="UniProtKB-KW"/>
</dbReference>
<comment type="catalytic activity">
    <reaction evidence="6 7">
        <text>RNA(n) + a ribonucleoside 5'-triphosphate = RNA(n+1) + diphosphate</text>
        <dbReference type="Rhea" id="RHEA:21248"/>
        <dbReference type="Rhea" id="RHEA-COMP:14527"/>
        <dbReference type="Rhea" id="RHEA-COMP:17342"/>
        <dbReference type="ChEBI" id="CHEBI:33019"/>
        <dbReference type="ChEBI" id="CHEBI:61557"/>
        <dbReference type="ChEBI" id="CHEBI:140395"/>
        <dbReference type="EC" id="2.7.7.48"/>
    </reaction>
</comment>
<name>A0A9C7GX20_9VIRU</name>
<sequence>MGSRGGGGMLAAGQRRSFWTSWAAHSTIAIRHAATRICDIHGGPHCSPKCWGIASKYAAAHITPGPEGVAELATATSVQVHGIDLGAVVRVQSMSAIAGEEDYQACGLGVTQLCYYGVLPDVEVPDKISPEWCKGHFGKPNTPKGSRNLTMTTVHKVLHRPLLPYEATIVAANKGGQEWAVAGTIMFLASLNTGVAEWVVGGGMALCPLPEWPQKFKDKLSAVRRVGRLHNVAASSDEVLMLRKMTTTTHRNMESADVLEQKAVRFNGVNAHLAMRADGTFSRRAYLEASNAAMRHVARMVVSGAVGIAQENTIEEWWGSRLQWAPSGSTSESRRLRERLLQDSRLSAADRPGKKIAVQFLEDDHIHQVLRSPPVDVARFSTKHEPGAKNRALFASDDNNFFVASFASLGLERSMNVAGMVGKQTPKDVIEWLGADLYTGMREWWLSADYAAFNEGHERTDLARLNVHHACAWHELLRSTVGKEKAEAALWVAMAHLNGWMRLPTETIRALCGLFSGSRDTARDNTELHKVYSLVATWYIEHVVPEVRPKYEAECGDDEDAKFASWTGALIYYLVHVFSLHELKPAKQMAGRRHEFLQRVARPGKTPLRPLAPMFAQLASGNWYKDNYTWYNNAVNALSDMLWNMHVRGLRLDWARRLAVEQLDATMRVPLSTGEDGRISWRLLEWWAFRHGPNGHPLWEGTGGEHLEMPHISIKIVPYRGFPTHATNAWMGKLRKRFGNIMSKGLWEEYALATHQSGMDSLYVRNKAQMQKQEAARTWPKRYSTKEGIAWMYSPIPEPDVPRLVATAMNGAEERRPATYDEACARLNVDARFAEYAGGLGKIVLHTTQRMLRSFALPVATKMVPWELYRADDAITAWGRTAYSVAPREQLRPTEVPIASTAGIQEGTVIRVVHAVRGEHRHMYVAQNPGTLHLDKLLGRHRHGRELVTAAKNNAPGSIGMLGSALGAWLAEHRAHSVVTSLSPRLVVAALAAVGCTGTTAALRTPPELIRKRLYSLGWSDERIARMLRQHAESLRDCS</sequence>
<evidence type="ECO:0000313" key="8">
    <source>
        <dbReference type="EMBL" id="CAI5383874.1"/>
    </source>
</evidence>
<gene>
    <name evidence="8" type="primary">RNA-dependent RNA polymerase</name>
</gene>
<accession>A0A9C7GX20</accession>
<evidence type="ECO:0000256" key="6">
    <source>
        <dbReference type="ARBA" id="ARBA00048744"/>
    </source>
</evidence>
<proteinExistence type="inferred from homology"/>
<evidence type="ECO:0000256" key="5">
    <source>
        <dbReference type="ARBA" id="ARBA00022741"/>
    </source>
</evidence>
<evidence type="ECO:0000256" key="1">
    <source>
        <dbReference type="ARBA" id="ARBA00010455"/>
    </source>
</evidence>
<evidence type="ECO:0000256" key="3">
    <source>
        <dbReference type="ARBA" id="ARBA00022679"/>
    </source>
</evidence>
<evidence type="ECO:0000256" key="2">
    <source>
        <dbReference type="ARBA" id="ARBA00022484"/>
    </source>
</evidence>
<dbReference type="EMBL" id="OX380387">
    <property type="protein sequence ID" value="CAI5383874.1"/>
    <property type="molecule type" value="Genomic_RNA"/>
</dbReference>
<dbReference type="InterPro" id="IPR043502">
    <property type="entry name" value="DNA/RNA_pol_sf"/>
</dbReference>
<organism evidence="8">
    <name type="scientific">Elkhorn sea moss toti-like virus</name>
    <dbReference type="NCBI Taxonomy" id="2933131"/>
    <lineage>
        <taxon>Viruses</taxon>
        <taxon>Riboviria</taxon>
        <taxon>Orthornavirae</taxon>
        <taxon>Duplornaviricota</taxon>
        <taxon>Chrymotiviricetes</taxon>
        <taxon>Ghabrivirales</taxon>
        <taxon>Totiviridae</taxon>
    </lineage>
</organism>
<evidence type="ECO:0000256" key="4">
    <source>
        <dbReference type="ARBA" id="ARBA00022695"/>
    </source>
</evidence>
<reference evidence="8" key="1">
    <citation type="submission" date="2022-11" db="EMBL/GenBank/DDBJ databases">
        <authorList>
            <person name="Mifsud CO J."/>
            <person name="Holmes C E."/>
            <person name="Gallagher V R."/>
            <person name="Geoghegan L J."/>
        </authorList>
    </citation>
    <scope>NUCLEOTIDE SEQUENCE</scope>
</reference>